<sequence length="135" mass="15368">MLDISHETKLSEEVWQSLLSRTVLPRPIEETLRDPSIKQTRPDSKRFLARRPLHKIAIAKIGDELHACFAKDLSRMGVGFYSPINILPKTLVTLWLPGNKTLQLAITRCRRRGESCFECGSTFQLSTEMPKSDTT</sequence>
<gene>
    <name evidence="1" type="ORF">Pr1d_46530</name>
</gene>
<evidence type="ECO:0000313" key="1">
    <source>
        <dbReference type="EMBL" id="QEG37312.1"/>
    </source>
</evidence>
<dbReference type="Proteomes" id="UP000323917">
    <property type="component" value="Chromosome"/>
</dbReference>
<organism evidence="1 2">
    <name type="scientific">Bythopirellula goksoeyrii</name>
    <dbReference type="NCBI Taxonomy" id="1400387"/>
    <lineage>
        <taxon>Bacteria</taxon>
        <taxon>Pseudomonadati</taxon>
        <taxon>Planctomycetota</taxon>
        <taxon>Planctomycetia</taxon>
        <taxon>Pirellulales</taxon>
        <taxon>Lacipirellulaceae</taxon>
        <taxon>Bythopirellula</taxon>
    </lineage>
</organism>
<protein>
    <recommendedName>
        <fullName evidence="3">PilZ domain-containing protein</fullName>
    </recommendedName>
</protein>
<dbReference type="EMBL" id="CP042913">
    <property type="protein sequence ID" value="QEG37312.1"/>
    <property type="molecule type" value="Genomic_DNA"/>
</dbReference>
<name>A0A5B9QI15_9BACT</name>
<reference evidence="1 2" key="1">
    <citation type="submission" date="2019-08" db="EMBL/GenBank/DDBJ databases">
        <title>Deep-cultivation of Planctomycetes and their phenomic and genomic characterization uncovers novel biology.</title>
        <authorList>
            <person name="Wiegand S."/>
            <person name="Jogler M."/>
            <person name="Boedeker C."/>
            <person name="Pinto D."/>
            <person name="Vollmers J."/>
            <person name="Rivas-Marin E."/>
            <person name="Kohn T."/>
            <person name="Peeters S.H."/>
            <person name="Heuer A."/>
            <person name="Rast P."/>
            <person name="Oberbeckmann S."/>
            <person name="Bunk B."/>
            <person name="Jeske O."/>
            <person name="Meyerdierks A."/>
            <person name="Storesund J.E."/>
            <person name="Kallscheuer N."/>
            <person name="Luecker S."/>
            <person name="Lage O.M."/>
            <person name="Pohl T."/>
            <person name="Merkel B.J."/>
            <person name="Hornburger P."/>
            <person name="Mueller R.-W."/>
            <person name="Bruemmer F."/>
            <person name="Labrenz M."/>
            <person name="Spormann A.M."/>
            <person name="Op den Camp H."/>
            <person name="Overmann J."/>
            <person name="Amann R."/>
            <person name="Jetten M.S.M."/>
            <person name="Mascher T."/>
            <person name="Medema M.H."/>
            <person name="Devos D.P."/>
            <person name="Kaster A.-K."/>
            <person name="Ovreas L."/>
            <person name="Rohde M."/>
            <person name="Galperin M.Y."/>
            <person name="Jogler C."/>
        </authorList>
    </citation>
    <scope>NUCLEOTIDE SEQUENCE [LARGE SCALE GENOMIC DNA]</scope>
    <source>
        <strain evidence="1 2">Pr1d</strain>
    </source>
</reference>
<dbReference type="KEGG" id="bgok:Pr1d_46530"/>
<keyword evidence="2" id="KW-1185">Reference proteome</keyword>
<proteinExistence type="predicted"/>
<evidence type="ECO:0008006" key="3">
    <source>
        <dbReference type="Google" id="ProtNLM"/>
    </source>
</evidence>
<evidence type="ECO:0000313" key="2">
    <source>
        <dbReference type="Proteomes" id="UP000323917"/>
    </source>
</evidence>
<accession>A0A5B9QI15</accession>
<dbReference type="AlphaFoldDB" id="A0A5B9QI15"/>